<sequence>MTVQFAAPAAQSTGGGLIGRREGIDAGGVVMQGSANADRHGAGFLVASSCQW</sequence>
<gene>
    <name evidence="1" type="ORF">IU449_00590</name>
</gene>
<proteinExistence type="predicted"/>
<reference evidence="1 2" key="1">
    <citation type="submission" date="2020-10" db="EMBL/GenBank/DDBJ databases">
        <title>Identification of Nocardia species via Next-generation sequencing and recognition of intraspecies genetic diversity.</title>
        <authorList>
            <person name="Li P."/>
            <person name="Li P."/>
            <person name="Lu B."/>
        </authorList>
    </citation>
    <scope>NUCLEOTIDE SEQUENCE [LARGE SCALE GENOMIC DNA]</scope>
    <source>
        <strain evidence="1 2">BJ06-0143</strain>
    </source>
</reference>
<name>A0ABS0D5G8_9NOCA</name>
<organism evidence="1 2">
    <name type="scientific">Nocardia higoensis</name>
    <dbReference type="NCBI Taxonomy" id="228599"/>
    <lineage>
        <taxon>Bacteria</taxon>
        <taxon>Bacillati</taxon>
        <taxon>Actinomycetota</taxon>
        <taxon>Actinomycetes</taxon>
        <taxon>Mycobacteriales</taxon>
        <taxon>Nocardiaceae</taxon>
        <taxon>Nocardia</taxon>
    </lineage>
</organism>
<comment type="caution">
    <text evidence="1">The sequence shown here is derived from an EMBL/GenBank/DDBJ whole genome shotgun (WGS) entry which is preliminary data.</text>
</comment>
<evidence type="ECO:0000313" key="1">
    <source>
        <dbReference type="EMBL" id="MBF6353058.1"/>
    </source>
</evidence>
<keyword evidence="2" id="KW-1185">Reference proteome</keyword>
<dbReference type="EMBL" id="JADLQN010000001">
    <property type="protein sequence ID" value="MBF6353058.1"/>
    <property type="molecule type" value="Genomic_DNA"/>
</dbReference>
<accession>A0ABS0D5G8</accession>
<dbReference type="Proteomes" id="UP000707731">
    <property type="component" value="Unassembled WGS sequence"/>
</dbReference>
<evidence type="ECO:0000313" key="2">
    <source>
        <dbReference type="Proteomes" id="UP000707731"/>
    </source>
</evidence>
<dbReference type="RefSeq" id="WP_195000021.1">
    <property type="nucleotide sequence ID" value="NZ_JADLQN010000001.1"/>
</dbReference>
<protein>
    <submittedName>
        <fullName evidence="1">Uncharacterized protein</fullName>
    </submittedName>
</protein>